<dbReference type="Proteomes" id="UP000317180">
    <property type="component" value="Unassembled WGS sequence"/>
</dbReference>
<dbReference type="InterPro" id="IPR000700">
    <property type="entry name" value="PAS-assoc_C"/>
</dbReference>
<evidence type="ECO:0000313" key="15">
    <source>
        <dbReference type="Proteomes" id="UP000276178"/>
    </source>
</evidence>
<keyword evidence="6" id="KW-0418">Kinase</keyword>
<keyword evidence="8" id="KW-0902">Two-component regulatory system</keyword>
<keyword evidence="4" id="KW-0808">Transferase</keyword>
<dbReference type="InterPro" id="IPR001633">
    <property type="entry name" value="EAL_dom"/>
</dbReference>
<keyword evidence="16" id="KW-1185">Reference proteome</keyword>
<reference evidence="13 16" key="2">
    <citation type="submission" date="2019-06" db="EMBL/GenBank/DDBJ databases">
        <title>Whole genome shotgun sequence of Brevibacillus agri NBRC 15538.</title>
        <authorList>
            <person name="Hosoyama A."/>
            <person name="Uohara A."/>
            <person name="Ohji S."/>
            <person name="Ichikawa N."/>
        </authorList>
    </citation>
    <scope>NUCLEOTIDE SEQUENCE [LARGE SCALE GENOMIC DNA]</scope>
    <source>
        <strain evidence="13 16">NBRC 15538</strain>
    </source>
</reference>
<dbReference type="InterPro" id="IPR036890">
    <property type="entry name" value="HATPase_C_sf"/>
</dbReference>
<dbReference type="PANTHER" id="PTHR44757:SF2">
    <property type="entry name" value="BIOFILM ARCHITECTURE MAINTENANCE PROTEIN MBAA"/>
    <property type="match status" value="1"/>
</dbReference>
<evidence type="ECO:0000313" key="14">
    <source>
        <dbReference type="EMBL" id="RNB48107.1"/>
    </source>
</evidence>
<evidence type="ECO:0000259" key="10">
    <source>
        <dbReference type="PROSITE" id="PS50112"/>
    </source>
</evidence>
<dbReference type="EC" id="2.7.13.3" evidence="2"/>
<dbReference type="InterPro" id="IPR035919">
    <property type="entry name" value="EAL_sf"/>
</dbReference>
<dbReference type="InterPro" id="IPR036097">
    <property type="entry name" value="HisK_dim/P_sf"/>
</dbReference>
<proteinExistence type="predicted"/>
<evidence type="ECO:0000256" key="1">
    <source>
        <dbReference type="ARBA" id="ARBA00000085"/>
    </source>
</evidence>
<dbReference type="PANTHER" id="PTHR44757">
    <property type="entry name" value="DIGUANYLATE CYCLASE DGCP"/>
    <property type="match status" value="1"/>
</dbReference>
<keyword evidence="5" id="KW-0547">Nucleotide-binding</keyword>
<dbReference type="PROSITE" id="PS50112">
    <property type="entry name" value="PAS"/>
    <property type="match status" value="1"/>
</dbReference>
<dbReference type="SUPFAM" id="SSF55874">
    <property type="entry name" value="ATPase domain of HSP90 chaperone/DNA topoisomerase II/histidine kinase"/>
    <property type="match status" value="1"/>
</dbReference>
<evidence type="ECO:0000259" key="12">
    <source>
        <dbReference type="PROSITE" id="PS50883"/>
    </source>
</evidence>
<dbReference type="GeneID" id="82811771"/>
<dbReference type="Gene3D" id="1.10.287.130">
    <property type="match status" value="1"/>
</dbReference>
<feature type="domain" description="PAS" evidence="10">
    <location>
        <begin position="405"/>
        <end position="475"/>
    </location>
</feature>
<dbReference type="SUPFAM" id="SSF47384">
    <property type="entry name" value="Homodimeric domain of signal transducing histidine kinase"/>
    <property type="match status" value="1"/>
</dbReference>
<evidence type="ECO:0000256" key="8">
    <source>
        <dbReference type="ARBA" id="ARBA00023012"/>
    </source>
</evidence>
<dbReference type="AlphaFoldDB" id="A0A3M8AC03"/>
<comment type="catalytic activity">
    <reaction evidence="1">
        <text>ATP + protein L-histidine = ADP + protein N-phospho-L-histidine.</text>
        <dbReference type="EC" id="2.7.13.3"/>
    </reaction>
</comment>
<evidence type="ECO:0000259" key="11">
    <source>
        <dbReference type="PROSITE" id="PS50113"/>
    </source>
</evidence>
<dbReference type="Pfam" id="PF02518">
    <property type="entry name" value="HATPase_c"/>
    <property type="match status" value="1"/>
</dbReference>
<dbReference type="EMBL" id="RHHN01000089">
    <property type="protein sequence ID" value="RNB48107.1"/>
    <property type="molecule type" value="Genomic_DNA"/>
</dbReference>
<protein>
    <recommendedName>
        <fullName evidence="2">histidine kinase</fullName>
        <ecNumber evidence="2">2.7.13.3</ecNumber>
    </recommendedName>
</protein>
<accession>A0A3M8AC03</accession>
<dbReference type="SMART" id="SM00052">
    <property type="entry name" value="EAL"/>
    <property type="match status" value="1"/>
</dbReference>
<keyword evidence="7" id="KW-0067">ATP-binding</keyword>
<feature type="domain" description="PAC" evidence="11">
    <location>
        <begin position="478"/>
        <end position="530"/>
    </location>
</feature>
<dbReference type="NCBIfam" id="TIGR00229">
    <property type="entry name" value="sensory_box"/>
    <property type="match status" value="1"/>
</dbReference>
<keyword evidence="3" id="KW-0597">Phosphoprotein</keyword>
<name>A0A3M8AC03_9BACL</name>
<dbReference type="InterPro" id="IPR035965">
    <property type="entry name" value="PAS-like_dom_sf"/>
</dbReference>
<dbReference type="PROSITE" id="PS50883">
    <property type="entry name" value="EAL"/>
    <property type="match status" value="1"/>
</dbReference>
<dbReference type="Pfam" id="PF13426">
    <property type="entry name" value="PAS_9"/>
    <property type="match status" value="2"/>
</dbReference>
<dbReference type="OrthoDB" id="9759607at2"/>
<dbReference type="GO" id="GO:0000155">
    <property type="term" value="F:phosphorelay sensor kinase activity"/>
    <property type="evidence" value="ECO:0007669"/>
    <property type="project" value="InterPro"/>
</dbReference>
<dbReference type="Gene3D" id="3.20.20.450">
    <property type="entry name" value="EAL domain"/>
    <property type="match status" value="1"/>
</dbReference>
<dbReference type="Gene3D" id="3.30.450.20">
    <property type="entry name" value="PAS domain"/>
    <property type="match status" value="2"/>
</dbReference>
<dbReference type="SMART" id="SM00388">
    <property type="entry name" value="HisKA"/>
    <property type="match status" value="1"/>
</dbReference>
<feature type="domain" description="Histidine kinase" evidence="9">
    <location>
        <begin position="543"/>
        <end position="746"/>
    </location>
</feature>
<organism evidence="14 15">
    <name type="scientific">Brevibacillus agri</name>
    <dbReference type="NCBI Taxonomy" id="51101"/>
    <lineage>
        <taxon>Bacteria</taxon>
        <taxon>Bacillati</taxon>
        <taxon>Bacillota</taxon>
        <taxon>Bacilli</taxon>
        <taxon>Bacillales</taxon>
        <taxon>Paenibacillaceae</taxon>
        <taxon>Brevibacillus</taxon>
    </lineage>
</organism>
<dbReference type="SMART" id="SM00091">
    <property type="entry name" value="PAS"/>
    <property type="match status" value="1"/>
</dbReference>
<dbReference type="GO" id="GO:0005524">
    <property type="term" value="F:ATP binding"/>
    <property type="evidence" value="ECO:0007669"/>
    <property type="project" value="UniProtKB-KW"/>
</dbReference>
<dbReference type="InterPro" id="IPR052155">
    <property type="entry name" value="Biofilm_reg_signaling"/>
</dbReference>
<evidence type="ECO:0000256" key="7">
    <source>
        <dbReference type="ARBA" id="ARBA00022840"/>
    </source>
</evidence>
<dbReference type="SUPFAM" id="SSF141868">
    <property type="entry name" value="EAL domain-like"/>
    <property type="match status" value="1"/>
</dbReference>
<dbReference type="CDD" id="cd01948">
    <property type="entry name" value="EAL"/>
    <property type="match status" value="1"/>
</dbReference>
<dbReference type="InterPro" id="IPR005467">
    <property type="entry name" value="His_kinase_dom"/>
</dbReference>
<dbReference type="CDD" id="cd00082">
    <property type="entry name" value="HisKA"/>
    <property type="match status" value="1"/>
</dbReference>
<dbReference type="Pfam" id="PF00563">
    <property type="entry name" value="EAL"/>
    <property type="match status" value="1"/>
</dbReference>
<feature type="domain" description="EAL" evidence="12">
    <location>
        <begin position="12"/>
        <end position="265"/>
    </location>
</feature>
<evidence type="ECO:0000313" key="16">
    <source>
        <dbReference type="Proteomes" id="UP000317180"/>
    </source>
</evidence>
<dbReference type="PRINTS" id="PR00344">
    <property type="entry name" value="BCTRLSENSOR"/>
</dbReference>
<dbReference type="Pfam" id="PF00512">
    <property type="entry name" value="HisKA"/>
    <property type="match status" value="1"/>
</dbReference>
<evidence type="ECO:0000256" key="6">
    <source>
        <dbReference type="ARBA" id="ARBA00022777"/>
    </source>
</evidence>
<evidence type="ECO:0000256" key="2">
    <source>
        <dbReference type="ARBA" id="ARBA00012438"/>
    </source>
</evidence>
<sequence length="751" mass="84840">MVRIQTIDQDELNQTDEDLFQAIVNQQLTLYYQPFFDLRTTGMTGVEALVRWHHEKWGLLPQQTLLLLAKKSGVIHLLEEWVLRAACTQCKEWIDIGFGPLVVSVNLSAHAFESVGFGDTIQTFLRESQLPPRYLELEITELAGGDMERTIGVLAQLKQFGVQVSLDEFGKDPVSIPYLSRVPVDKLKLDPTLIQQALTDAAQEAALKTALAIAQTMGLQATAAGVESREQAELLGELLCDLAQGNYFCEPLLAEGLVAKMSSQGKAFADAPARAKQGAGENHNCLREVLRNQQGMTFTFRKQDERFIHTFCAGELIYRIGLTPEQVVGNELCDILPRKEALRKTEHYERAWGGEENVTYEGVVNGVCYLAVMHPIFRDGRVKEVIASCVDITELKKAEEAQRVSEAKYRLIAENISDMIVVIDCHGYVTYVSPSVHTVLEVSPEVFLHQHLQTILPSEQLKRVWQTFQEIMEWKLPRAVTFSCQHRNGSKLILETKGTPVQNEQAEVEQIVFIIRNSTAQVQAEEFLRKMDKIDVVGQLAAGVAHEIRNPVTSIKGFVQLLRRDQWKSEYFDIMLAEFHQLESILREFVFLTQQRSHQFESQNLAQLLRSVTQVAQEEAPAHQMVLEIDDVEETCLWCDQSQIRQVFIHLLSNAVESMPDGGTIRIRALRSGHDQVMIQIVDKGCGMSEERLKRLGEPFYSTKEKGTGLGLMITYKIIQYHDGYIHFSSAPNQGTKVEVYLPLNRPTDTA</sequence>
<comment type="caution">
    <text evidence="14">The sequence shown here is derived from an EMBL/GenBank/DDBJ whole genome shotgun (WGS) entry which is preliminary data.</text>
</comment>
<dbReference type="Proteomes" id="UP000276178">
    <property type="component" value="Unassembled WGS sequence"/>
</dbReference>
<evidence type="ECO:0000313" key="13">
    <source>
        <dbReference type="EMBL" id="GED24789.1"/>
    </source>
</evidence>
<dbReference type="InterPro" id="IPR003661">
    <property type="entry name" value="HisK_dim/P_dom"/>
</dbReference>
<reference evidence="14 15" key="1">
    <citation type="submission" date="2018-10" db="EMBL/GenBank/DDBJ databases">
        <title>Phylogenomics of Brevibacillus.</title>
        <authorList>
            <person name="Dunlap C."/>
        </authorList>
    </citation>
    <scope>NUCLEOTIDE SEQUENCE [LARGE SCALE GENOMIC DNA]</scope>
    <source>
        <strain evidence="14 15">NRRL NRS 1219</strain>
    </source>
</reference>
<dbReference type="InterPro" id="IPR004358">
    <property type="entry name" value="Sig_transdc_His_kin-like_C"/>
</dbReference>
<dbReference type="CDD" id="cd00130">
    <property type="entry name" value="PAS"/>
    <property type="match status" value="1"/>
</dbReference>
<evidence type="ECO:0000256" key="5">
    <source>
        <dbReference type="ARBA" id="ARBA00022741"/>
    </source>
</evidence>
<dbReference type="Gene3D" id="3.30.565.10">
    <property type="entry name" value="Histidine kinase-like ATPase, C-terminal domain"/>
    <property type="match status" value="1"/>
</dbReference>
<dbReference type="RefSeq" id="WP_122953426.1">
    <property type="nucleotide sequence ID" value="NZ_BJOD01000008.1"/>
</dbReference>
<dbReference type="InterPro" id="IPR000014">
    <property type="entry name" value="PAS"/>
</dbReference>
<dbReference type="EMBL" id="BJOD01000008">
    <property type="protein sequence ID" value="GED24789.1"/>
    <property type="molecule type" value="Genomic_DNA"/>
</dbReference>
<gene>
    <name evidence="13" type="ORF">BAG01nite_08910</name>
    <name evidence="14" type="ORF">EB820_23780</name>
</gene>
<dbReference type="SMART" id="SM00387">
    <property type="entry name" value="HATPase_c"/>
    <property type="match status" value="1"/>
</dbReference>
<dbReference type="SUPFAM" id="SSF55785">
    <property type="entry name" value="PYP-like sensor domain (PAS domain)"/>
    <property type="match status" value="2"/>
</dbReference>
<dbReference type="PROSITE" id="PS50113">
    <property type="entry name" value="PAC"/>
    <property type="match status" value="1"/>
</dbReference>
<evidence type="ECO:0000256" key="3">
    <source>
        <dbReference type="ARBA" id="ARBA00022553"/>
    </source>
</evidence>
<dbReference type="PROSITE" id="PS50109">
    <property type="entry name" value="HIS_KIN"/>
    <property type="match status" value="1"/>
</dbReference>
<evidence type="ECO:0000256" key="4">
    <source>
        <dbReference type="ARBA" id="ARBA00022679"/>
    </source>
</evidence>
<dbReference type="InterPro" id="IPR003594">
    <property type="entry name" value="HATPase_dom"/>
</dbReference>
<evidence type="ECO:0000259" key="9">
    <source>
        <dbReference type="PROSITE" id="PS50109"/>
    </source>
</evidence>